<evidence type="ECO:0000313" key="2">
    <source>
        <dbReference type="EMBL" id="SUT93859.1"/>
    </source>
</evidence>
<gene>
    <name evidence="2" type="ORF">NCTC4191_01384</name>
</gene>
<dbReference type="Proteomes" id="UP000254253">
    <property type="component" value="Unassembled WGS sequence"/>
</dbReference>
<proteinExistence type="predicted"/>
<name>A0A380U0M3_ACTLI</name>
<organism evidence="2 3">
    <name type="scientific">Actinobacillus lignieresii</name>
    <dbReference type="NCBI Taxonomy" id="720"/>
    <lineage>
        <taxon>Bacteria</taxon>
        <taxon>Pseudomonadati</taxon>
        <taxon>Pseudomonadota</taxon>
        <taxon>Gammaproteobacteria</taxon>
        <taxon>Pasteurellales</taxon>
        <taxon>Pasteurellaceae</taxon>
        <taxon>Actinobacillus</taxon>
    </lineage>
</organism>
<dbReference type="EMBL" id="UFRN01000002">
    <property type="protein sequence ID" value="SUT93859.1"/>
    <property type="molecule type" value="Genomic_DNA"/>
</dbReference>
<dbReference type="AlphaFoldDB" id="A0A380U0M3"/>
<keyword evidence="3" id="KW-1185">Reference proteome</keyword>
<dbReference type="RefSeq" id="WP_115590654.1">
    <property type="nucleotide sequence ID" value="NZ_LR134169.1"/>
</dbReference>
<protein>
    <submittedName>
        <fullName evidence="2">Metal-binding protein</fullName>
    </submittedName>
</protein>
<reference evidence="2 3" key="1">
    <citation type="submission" date="2018-06" db="EMBL/GenBank/DDBJ databases">
        <authorList>
            <consortium name="Pathogen Informatics"/>
            <person name="Doyle S."/>
        </authorList>
    </citation>
    <scope>NUCLEOTIDE SEQUENCE [LARGE SCALE GENOMIC DNA]</scope>
    <source>
        <strain evidence="2 3">NCTC4191</strain>
    </source>
</reference>
<sequence>MKFHLLKAVSLCAMLATSSFAYAVNNIEVWKSPTCGCCNFWIDHLKQHGFNVTANDTGNAHIHNTLQLKSKLQACHSAVVDGYLIEGHVPVQDIERLLKEKPADAIGLIVPEMPLGSPGMDQPKHMGHKDKYDVLLLKKDGTTTIFNSYN</sequence>
<dbReference type="InterPro" id="IPR007332">
    <property type="entry name" value="DUF411"/>
</dbReference>
<evidence type="ECO:0000313" key="3">
    <source>
        <dbReference type="Proteomes" id="UP000254253"/>
    </source>
</evidence>
<dbReference type="Pfam" id="PF04214">
    <property type="entry name" value="DUF411"/>
    <property type="match status" value="1"/>
</dbReference>
<feature type="signal peptide" evidence="1">
    <location>
        <begin position="1"/>
        <end position="23"/>
    </location>
</feature>
<keyword evidence="1" id="KW-0732">Signal</keyword>
<evidence type="ECO:0000256" key="1">
    <source>
        <dbReference type="SAM" id="SignalP"/>
    </source>
</evidence>
<accession>A0A380U0M3</accession>
<feature type="chain" id="PRO_5016921526" evidence="1">
    <location>
        <begin position="24"/>
        <end position="150"/>
    </location>
</feature>